<proteinExistence type="predicted"/>
<dbReference type="Proteomes" id="UP000216352">
    <property type="component" value="Unassembled WGS sequence"/>
</dbReference>
<feature type="compositionally biased region" description="Polar residues" evidence="1">
    <location>
        <begin position="103"/>
        <end position="115"/>
    </location>
</feature>
<evidence type="ECO:0000313" key="4">
    <source>
        <dbReference type="Proteomes" id="UP000216352"/>
    </source>
</evidence>
<organism evidence="3 4">
    <name type="scientific">Bifidobacterium lemurum</name>
    <dbReference type="NCBI Taxonomy" id="1603886"/>
    <lineage>
        <taxon>Bacteria</taxon>
        <taxon>Bacillati</taxon>
        <taxon>Actinomycetota</taxon>
        <taxon>Actinomycetes</taxon>
        <taxon>Bifidobacteriales</taxon>
        <taxon>Bifidobacteriaceae</taxon>
        <taxon>Bifidobacterium</taxon>
    </lineage>
</organism>
<evidence type="ECO:0000256" key="2">
    <source>
        <dbReference type="SAM" id="Phobius"/>
    </source>
</evidence>
<keyword evidence="2" id="KW-0812">Transmembrane</keyword>
<keyword evidence="2" id="KW-1133">Transmembrane helix</keyword>
<reference evidence="3 4" key="1">
    <citation type="journal article" date="2017" name="BMC Genomics">
        <title>Comparative genomic and phylogenomic analyses of the Bifidobacteriaceae family.</title>
        <authorList>
            <person name="Lugli G.A."/>
            <person name="Milani C."/>
            <person name="Turroni F."/>
            <person name="Duranti S."/>
            <person name="Mancabelli L."/>
            <person name="Mangifesta M."/>
            <person name="Ferrario C."/>
            <person name="Modesto M."/>
            <person name="Mattarelli P."/>
            <person name="Jiri K."/>
            <person name="van Sinderen D."/>
            <person name="Ventura M."/>
        </authorList>
    </citation>
    <scope>NUCLEOTIDE SEQUENCE [LARGE SCALE GENOMIC DNA]</scope>
    <source>
        <strain evidence="3 4">DSM 28807</strain>
    </source>
</reference>
<protein>
    <submittedName>
        <fullName evidence="3">PrgI family protein</fullName>
    </submittedName>
</protein>
<dbReference type="InterPro" id="IPR024414">
    <property type="entry name" value="Uncharacterised_PrgI"/>
</dbReference>
<dbReference type="OrthoDB" id="2067810at2"/>
<dbReference type="RefSeq" id="WP_072724092.1">
    <property type="nucleotide sequence ID" value="NZ_BDIS01000004.1"/>
</dbReference>
<dbReference type="STRING" id="1603886.GCA_001895165_00440"/>
<comment type="caution">
    <text evidence="3">The sequence shown here is derived from an EMBL/GenBank/DDBJ whole genome shotgun (WGS) entry which is preliminary data.</text>
</comment>
<name>A0A261FTK2_9BIFI</name>
<gene>
    <name evidence="3" type="ORF">BLEM_1033</name>
</gene>
<evidence type="ECO:0000313" key="3">
    <source>
        <dbReference type="EMBL" id="OZG62487.1"/>
    </source>
</evidence>
<feature type="transmembrane region" description="Helical" evidence="2">
    <location>
        <begin position="27"/>
        <end position="47"/>
    </location>
</feature>
<dbReference type="AlphaFoldDB" id="A0A261FTK2"/>
<keyword evidence="4" id="KW-1185">Reference proteome</keyword>
<feature type="region of interest" description="Disordered" evidence="1">
    <location>
        <begin position="100"/>
        <end position="123"/>
    </location>
</feature>
<feature type="transmembrane region" description="Helical" evidence="2">
    <location>
        <begin position="53"/>
        <end position="71"/>
    </location>
</feature>
<keyword evidence="2" id="KW-0472">Membrane</keyword>
<sequence>MALQMRVYKEIHGVEAKVQWGMSWRQMLAGALMLVVGGGETFVFFWLLHQTNLGAALLFVVCAPLAAWGWWRPKGLMPEKYAVYVLRHKFGSNLLFRDGPASHHSSAKPSVNEHQSQSRRRHA</sequence>
<dbReference type="EMBL" id="MWWX01000005">
    <property type="protein sequence ID" value="OZG62487.1"/>
    <property type="molecule type" value="Genomic_DNA"/>
</dbReference>
<evidence type="ECO:0000256" key="1">
    <source>
        <dbReference type="SAM" id="MobiDB-lite"/>
    </source>
</evidence>
<dbReference type="Pfam" id="PF12666">
    <property type="entry name" value="PrgI"/>
    <property type="match status" value="1"/>
</dbReference>
<accession>A0A261FTK2</accession>